<dbReference type="EMBL" id="JAVDYF010000001">
    <property type="protein sequence ID" value="MDR7354842.1"/>
    <property type="molecule type" value="Genomic_DNA"/>
</dbReference>
<organism evidence="3 4">
    <name type="scientific">Corynebacterium felinum</name>
    <dbReference type="NCBI Taxonomy" id="131318"/>
    <lineage>
        <taxon>Bacteria</taxon>
        <taxon>Bacillati</taxon>
        <taxon>Actinomycetota</taxon>
        <taxon>Actinomycetes</taxon>
        <taxon>Mycobacteriales</taxon>
        <taxon>Corynebacteriaceae</taxon>
        <taxon>Corynebacterium</taxon>
    </lineage>
</organism>
<dbReference type="SUPFAM" id="SSF53187">
    <property type="entry name" value="Zn-dependent exopeptidases"/>
    <property type="match status" value="1"/>
</dbReference>
<dbReference type="InterPro" id="IPR036264">
    <property type="entry name" value="Bact_exopeptidase_dim_dom"/>
</dbReference>
<feature type="compositionally biased region" description="Pro residues" evidence="1">
    <location>
        <begin position="30"/>
        <end position="41"/>
    </location>
</feature>
<sequence length="453" mass="48206">MEFEHHTSNHLRAQADHQPGTQPAARTAPNPAPAVPAPSAAPAPAAHSAAPAATDFSVLVDAWIRDNEEQIYRWRRHFHQHPELSDQEHETTAFIAARLREYGLSPVLFPGTGLMVDIGPNTEHKLAFRADIDALPIHENTGYEFSSVTPGVMHACGHDIHTTVALGLACALAETHAKNPLNMGVRIIFQPAEEVMDSGAPNVIKLGVLEGVTSIFAVHAEPKLRTGTVGVRVGPITSAGDVVEIKVTGPGGHSSRPHLSADVVFALSKIVTDLPGLLSRRVDPRTATVMVFGALHAGSAPNAIPEEGVVRGTIRTADIMVWRGIQQLLEELVAAIVAPTGCGFEVDYVKGVPPVVNDDVCTAVLADAARSVDPQSVVQASQSSGGEDFSWYLEHVPGSMARLGCWDGVSTPSDLHKATMLADEKCIPVGIRLFAGIVQRFHAECGYVFSGEL</sequence>
<gene>
    <name evidence="3" type="ORF">J2S37_001380</name>
</gene>
<dbReference type="InterPro" id="IPR002933">
    <property type="entry name" value="Peptidase_M20"/>
</dbReference>
<evidence type="ECO:0000313" key="3">
    <source>
        <dbReference type="EMBL" id="MDR7354842.1"/>
    </source>
</evidence>
<dbReference type="PIRSF" id="PIRSF005962">
    <property type="entry name" value="Pept_M20D_amidohydro"/>
    <property type="match status" value="1"/>
</dbReference>
<dbReference type="PANTHER" id="PTHR11014:SF63">
    <property type="entry name" value="METALLOPEPTIDASE, PUTATIVE (AFU_ORTHOLOGUE AFUA_6G09600)-RELATED"/>
    <property type="match status" value="1"/>
</dbReference>
<protein>
    <submittedName>
        <fullName evidence="3">Amidohydrolase</fullName>
    </submittedName>
</protein>
<name>A0ABU2B897_9CORY</name>
<accession>A0ABU2B897</accession>
<dbReference type="NCBIfam" id="TIGR01891">
    <property type="entry name" value="amidohydrolases"/>
    <property type="match status" value="1"/>
</dbReference>
<proteinExistence type="predicted"/>
<evidence type="ECO:0000259" key="2">
    <source>
        <dbReference type="Pfam" id="PF07687"/>
    </source>
</evidence>
<feature type="domain" description="Peptidase M20 dimerisation" evidence="2">
    <location>
        <begin position="243"/>
        <end position="336"/>
    </location>
</feature>
<comment type="caution">
    <text evidence="3">The sequence shown here is derived from an EMBL/GenBank/DDBJ whole genome shotgun (WGS) entry which is preliminary data.</text>
</comment>
<dbReference type="InterPro" id="IPR011650">
    <property type="entry name" value="Peptidase_M20_dimer"/>
</dbReference>
<evidence type="ECO:0000313" key="4">
    <source>
        <dbReference type="Proteomes" id="UP001183619"/>
    </source>
</evidence>
<dbReference type="SUPFAM" id="SSF55031">
    <property type="entry name" value="Bacterial exopeptidase dimerisation domain"/>
    <property type="match status" value="1"/>
</dbReference>
<dbReference type="Gene3D" id="3.30.70.360">
    <property type="match status" value="1"/>
</dbReference>
<evidence type="ECO:0000256" key="1">
    <source>
        <dbReference type="SAM" id="MobiDB-lite"/>
    </source>
</evidence>
<dbReference type="InterPro" id="IPR017439">
    <property type="entry name" value="Amidohydrolase"/>
</dbReference>
<reference evidence="3 4" key="1">
    <citation type="submission" date="2023-07" db="EMBL/GenBank/DDBJ databases">
        <title>Sequencing the genomes of 1000 actinobacteria strains.</title>
        <authorList>
            <person name="Klenk H.-P."/>
        </authorList>
    </citation>
    <scope>NUCLEOTIDE SEQUENCE [LARGE SCALE GENOMIC DNA]</scope>
    <source>
        <strain evidence="3 4">DSM 44508</strain>
    </source>
</reference>
<dbReference type="Gene3D" id="3.40.630.10">
    <property type="entry name" value="Zn peptidases"/>
    <property type="match status" value="1"/>
</dbReference>
<dbReference type="Proteomes" id="UP001183619">
    <property type="component" value="Unassembled WGS sequence"/>
</dbReference>
<dbReference type="Pfam" id="PF01546">
    <property type="entry name" value="Peptidase_M20"/>
    <property type="match status" value="1"/>
</dbReference>
<keyword evidence="4" id="KW-1185">Reference proteome</keyword>
<dbReference type="PANTHER" id="PTHR11014">
    <property type="entry name" value="PEPTIDASE M20 FAMILY MEMBER"/>
    <property type="match status" value="1"/>
</dbReference>
<feature type="region of interest" description="Disordered" evidence="1">
    <location>
        <begin position="1"/>
        <end position="48"/>
    </location>
</feature>
<dbReference type="Pfam" id="PF07687">
    <property type="entry name" value="M20_dimer"/>
    <property type="match status" value="1"/>
</dbReference>